<dbReference type="AlphaFoldDB" id="M0ZJF2"/>
<evidence type="ECO:0000313" key="3">
    <source>
        <dbReference type="Proteomes" id="UP000011115"/>
    </source>
</evidence>
<organism evidence="2 3">
    <name type="scientific">Solanum tuberosum</name>
    <name type="common">Potato</name>
    <dbReference type="NCBI Taxonomy" id="4113"/>
    <lineage>
        <taxon>Eukaryota</taxon>
        <taxon>Viridiplantae</taxon>
        <taxon>Streptophyta</taxon>
        <taxon>Embryophyta</taxon>
        <taxon>Tracheophyta</taxon>
        <taxon>Spermatophyta</taxon>
        <taxon>Magnoliopsida</taxon>
        <taxon>eudicotyledons</taxon>
        <taxon>Gunneridae</taxon>
        <taxon>Pentapetalae</taxon>
        <taxon>asterids</taxon>
        <taxon>lamiids</taxon>
        <taxon>Solanales</taxon>
        <taxon>Solanaceae</taxon>
        <taxon>Solanoideae</taxon>
        <taxon>Solaneae</taxon>
        <taxon>Solanum</taxon>
    </lineage>
</organism>
<protein>
    <submittedName>
        <fullName evidence="2">Uncharacterized protein</fullName>
    </submittedName>
</protein>
<evidence type="ECO:0000256" key="1">
    <source>
        <dbReference type="SAM" id="MobiDB-lite"/>
    </source>
</evidence>
<accession>M0ZJF2</accession>
<name>M0ZJF2_SOLTU</name>
<feature type="region of interest" description="Disordered" evidence="1">
    <location>
        <begin position="1"/>
        <end position="20"/>
    </location>
</feature>
<dbReference type="EnsemblPlants" id="PGSC0003DMT400001978">
    <property type="protein sequence ID" value="PGSC0003DMT400001978"/>
    <property type="gene ID" value="PGSC0003DMG400000751"/>
</dbReference>
<dbReference type="HOGENOM" id="CLU_2487778_0_0_1"/>
<reference evidence="3" key="1">
    <citation type="journal article" date="2011" name="Nature">
        <title>Genome sequence and analysis of the tuber crop potato.</title>
        <authorList>
            <consortium name="The Potato Genome Sequencing Consortium"/>
        </authorList>
    </citation>
    <scope>NUCLEOTIDE SEQUENCE [LARGE SCALE GENOMIC DNA]</scope>
    <source>
        <strain evidence="3">cv. DM1-3 516 R44</strain>
    </source>
</reference>
<reference evidence="2" key="2">
    <citation type="submission" date="2015-06" db="UniProtKB">
        <authorList>
            <consortium name="EnsemblPlants"/>
        </authorList>
    </citation>
    <scope>IDENTIFICATION</scope>
    <source>
        <strain evidence="2">DM1-3 516 R44</strain>
    </source>
</reference>
<proteinExistence type="predicted"/>
<keyword evidence="3" id="KW-1185">Reference proteome</keyword>
<dbReference type="Proteomes" id="UP000011115">
    <property type="component" value="Unassembled WGS sequence"/>
</dbReference>
<dbReference type="InParanoid" id="M0ZJF2"/>
<dbReference type="PaxDb" id="4113-PGSC0003DMT400001978"/>
<evidence type="ECO:0000313" key="2">
    <source>
        <dbReference type="EnsemblPlants" id="PGSC0003DMT400001978"/>
    </source>
</evidence>
<dbReference type="Gramene" id="PGSC0003DMT400001978">
    <property type="protein sequence ID" value="PGSC0003DMT400001978"/>
    <property type="gene ID" value="PGSC0003DMG400000751"/>
</dbReference>
<sequence length="87" mass="9835">MLSETTSTTASNDDKSSSNVHILTNDHLMYFRSSNEGTQNRRPSVRSLHVAHPGQWNRSGASFFLFLFRNGAKISEKGVFPKMVKEF</sequence>